<dbReference type="EMBL" id="CAJPWZ010000899">
    <property type="protein sequence ID" value="CAG2202808.1"/>
    <property type="molecule type" value="Genomic_DNA"/>
</dbReference>
<evidence type="ECO:0000256" key="1">
    <source>
        <dbReference type="SAM" id="MobiDB-lite"/>
    </source>
</evidence>
<feature type="compositionally biased region" description="Basic and acidic residues" evidence="1">
    <location>
        <begin position="247"/>
        <end position="260"/>
    </location>
</feature>
<organism evidence="2 3">
    <name type="scientific">Mytilus edulis</name>
    <name type="common">Blue mussel</name>
    <dbReference type="NCBI Taxonomy" id="6550"/>
    <lineage>
        <taxon>Eukaryota</taxon>
        <taxon>Metazoa</taxon>
        <taxon>Spiralia</taxon>
        <taxon>Lophotrochozoa</taxon>
        <taxon>Mollusca</taxon>
        <taxon>Bivalvia</taxon>
        <taxon>Autobranchia</taxon>
        <taxon>Pteriomorphia</taxon>
        <taxon>Mytilida</taxon>
        <taxon>Mytiloidea</taxon>
        <taxon>Mytilidae</taxon>
        <taxon>Mytilinae</taxon>
        <taxon>Mytilus</taxon>
    </lineage>
</organism>
<sequence length="562" mass="63340">MVELPRANSASDFIKVRSPPVRQDSFNKPALQTEQNKFLSQIQKAAENRAMRRQNSEPVMTSTPPINGDIDNRVEEKLIFDATSNTLESAKNYNNQDLPVKTPPPVALKPNRSSSSSFERQNSVTSETSTANSVQSSSNSEDQNGAIRRLNSLLQHDIKLAAQSKATKIVKHATPVKEKPMDPAQAFREQLAKAAYERDHRAKTGPTIDEKLKAAQAEEKEKSEANIVFYTDQVTVKRTDSIRKQNEEYKKEDTKKRETSVQETNVQVESPKEVFTINKEEKPNLPVFTNGNMVEQKGEIIHHPRQMTPGGGIGSQKDSYRNSIYASKDWTPEVDLDSDDNISDSEERNKRKREKFKKSIENDEKKKHGSIKKFKNSVHKSVLNAFGSISKASGKVLKKNKSEDLDNVNEQPMNWTLSSSSSTPSFSGTPVESRPNLSDGQLSNRAFKYMVPNGYQDHVSLSSESSDEERIVNNNVMFESNGHIESNEDTDNEDGSDQKYLKRAGVAYVSKSGQIVVLPSMIKFNQVNRDLENSIIMHQNLKIRKRSLLSIILCVEKRETYQ</sequence>
<feature type="region of interest" description="Disordered" evidence="1">
    <location>
        <begin position="1"/>
        <end position="26"/>
    </location>
</feature>
<keyword evidence="3" id="KW-1185">Reference proteome</keyword>
<evidence type="ECO:0000313" key="3">
    <source>
        <dbReference type="Proteomes" id="UP000683360"/>
    </source>
</evidence>
<proteinExistence type="predicted"/>
<feature type="region of interest" description="Disordered" evidence="1">
    <location>
        <begin position="401"/>
        <end position="440"/>
    </location>
</feature>
<feature type="compositionally biased region" description="Low complexity" evidence="1">
    <location>
        <begin position="126"/>
        <end position="141"/>
    </location>
</feature>
<feature type="region of interest" description="Disordered" evidence="1">
    <location>
        <begin position="247"/>
        <end position="267"/>
    </location>
</feature>
<accession>A0A8S3R7P2</accession>
<reference evidence="2" key="1">
    <citation type="submission" date="2021-03" db="EMBL/GenBank/DDBJ databases">
        <authorList>
            <person name="Bekaert M."/>
        </authorList>
    </citation>
    <scope>NUCLEOTIDE SEQUENCE</scope>
</reference>
<feature type="compositionally biased region" description="Basic and acidic residues" evidence="1">
    <location>
        <begin position="357"/>
        <end position="366"/>
    </location>
</feature>
<feature type="region of interest" description="Disordered" evidence="1">
    <location>
        <begin position="50"/>
        <end position="70"/>
    </location>
</feature>
<evidence type="ECO:0000313" key="2">
    <source>
        <dbReference type="EMBL" id="CAG2202808.1"/>
    </source>
</evidence>
<feature type="region of interest" description="Disordered" evidence="1">
    <location>
        <begin position="90"/>
        <end position="144"/>
    </location>
</feature>
<comment type="caution">
    <text evidence="2">The sequence shown here is derived from an EMBL/GenBank/DDBJ whole genome shotgun (WGS) entry which is preliminary data.</text>
</comment>
<dbReference type="Proteomes" id="UP000683360">
    <property type="component" value="Unassembled WGS sequence"/>
</dbReference>
<gene>
    <name evidence="2" type="ORF">MEDL_17358</name>
</gene>
<feature type="compositionally biased region" description="Polar residues" evidence="1">
    <location>
        <begin position="408"/>
        <end position="417"/>
    </location>
</feature>
<dbReference type="OrthoDB" id="6156367at2759"/>
<dbReference type="AlphaFoldDB" id="A0A8S3R7P2"/>
<protein>
    <submittedName>
        <fullName evidence="2">Uncharacterized protein</fullName>
    </submittedName>
</protein>
<name>A0A8S3R7P2_MYTED</name>
<feature type="compositionally biased region" description="Acidic residues" evidence="1">
    <location>
        <begin position="332"/>
        <end position="344"/>
    </location>
</feature>
<feature type="compositionally biased region" description="Polar residues" evidence="1">
    <location>
        <begin position="56"/>
        <end position="65"/>
    </location>
</feature>
<feature type="region of interest" description="Disordered" evidence="1">
    <location>
        <begin position="332"/>
        <end position="374"/>
    </location>
</feature>
<feature type="compositionally biased region" description="Low complexity" evidence="1">
    <location>
        <begin position="418"/>
        <end position="427"/>
    </location>
</feature>